<feature type="region of interest" description="Disordered" evidence="1">
    <location>
        <begin position="1"/>
        <end position="57"/>
    </location>
</feature>
<evidence type="ECO:0000313" key="3">
    <source>
        <dbReference type="Proteomes" id="UP001153269"/>
    </source>
</evidence>
<gene>
    <name evidence="2" type="ORF">PLEPLA_LOCUS15109</name>
</gene>
<name>A0A9N7YIZ4_PLEPL</name>
<comment type="caution">
    <text evidence="2">The sequence shown here is derived from an EMBL/GenBank/DDBJ whole genome shotgun (WGS) entry which is preliminary data.</text>
</comment>
<evidence type="ECO:0000256" key="1">
    <source>
        <dbReference type="SAM" id="MobiDB-lite"/>
    </source>
</evidence>
<proteinExistence type="predicted"/>
<sequence length="228" mass="25062">MPGSSQQEVLGPAQRRLTLIGRTGSVASRVELVPGGQQSSHEEEEEEEGGDTRLDNLSWRSQVDQLNGHSLTRWPLLPESHRVLQRGRDQSGFHCKDKVPPKRIETLRLSQRRALTHRRRAAQSTSCRLEERAQLTDEVSMWSPSTSDVVLAAALSEQLLRAAPRCVLMDAPYAARLCRKIAGKAVGESGGGGMTGRMGGRAQDVCIISSDLWVVVVVVVVGGEWEQY</sequence>
<dbReference type="EMBL" id="CADEAL010000947">
    <property type="protein sequence ID" value="CAB1427171.1"/>
    <property type="molecule type" value="Genomic_DNA"/>
</dbReference>
<organism evidence="2 3">
    <name type="scientific">Pleuronectes platessa</name>
    <name type="common">European plaice</name>
    <dbReference type="NCBI Taxonomy" id="8262"/>
    <lineage>
        <taxon>Eukaryota</taxon>
        <taxon>Metazoa</taxon>
        <taxon>Chordata</taxon>
        <taxon>Craniata</taxon>
        <taxon>Vertebrata</taxon>
        <taxon>Euteleostomi</taxon>
        <taxon>Actinopterygii</taxon>
        <taxon>Neopterygii</taxon>
        <taxon>Teleostei</taxon>
        <taxon>Neoteleostei</taxon>
        <taxon>Acanthomorphata</taxon>
        <taxon>Carangaria</taxon>
        <taxon>Pleuronectiformes</taxon>
        <taxon>Pleuronectoidei</taxon>
        <taxon>Pleuronectidae</taxon>
        <taxon>Pleuronectes</taxon>
    </lineage>
</organism>
<reference evidence="2" key="1">
    <citation type="submission" date="2020-03" db="EMBL/GenBank/DDBJ databases">
        <authorList>
            <person name="Weist P."/>
        </authorList>
    </citation>
    <scope>NUCLEOTIDE SEQUENCE</scope>
</reference>
<protein>
    <submittedName>
        <fullName evidence="2">Uncharacterized protein</fullName>
    </submittedName>
</protein>
<evidence type="ECO:0000313" key="2">
    <source>
        <dbReference type="EMBL" id="CAB1427171.1"/>
    </source>
</evidence>
<keyword evidence="3" id="KW-1185">Reference proteome</keyword>
<dbReference type="Proteomes" id="UP001153269">
    <property type="component" value="Unassembled WGS sequence"/>
</dbReference>
<dbReference type="AlphaFoldDB" id="A0A9N7YIZ4"/>
<accession>A0A9N7YIZ4</accession>